<dbReference type="InterPro" id="IPR014871">
    <property type="entry name" value="dUTPase/dCTP_pyrophosphatase"/>
</dbReference>
<protein>
    <recommendedName>
        <fullName evidence="3">dUTPase</fullName>
    </recommendedName>
</protein>
<evidence type="ECO:0000313" key="2">
    <source>
        <dbReference type="Proteomes" id="UP000027937"/>
    </source>
</evidence>
<dbReference type="EMBL" id="JENX01000026">
    <property type="protein sequence ID" value="KEI18278.1"/>
    <property type="molecule type" value="Genomic_DNA"/>
</dbReference>
<dbReference type="SUPFAM" id="SSF101386">
    <property type="entry name" value="all-alpha NTP pyrophosphatases"/>
    <property type="match status" value="1"/>
</dbReference>
<dbReference type="Gene3D" id="1.10.4010.10">
    <property type="entry name" value="Type II deoxyuridine triphosphatase"/>
    <property type="match status" value="1"/>
</dbReference>
<dbReference type="Pfam" id="PF08761">
    <property type="entry name" value="dUTPase_2"/>
    <property type="match status" value="1"/>
</dbReference>
<name>A0ABR4TGZ8_CLOHA</name>
<dbReference type="PIRSF" id="PIRSF030140">
    <property type="entry name" value="UCP030140"/>
    <property type="match status" value="1"/>
</dbReference>
<sequence>MILREMFNQQAKLDKRIIREHDLEGKDLFNNTVVSLIVELGECSNEVRFFKYWSNKGSSPKEVIAEEYADVLHFALSIGNMIGGDLIKEHNYIARMELGDLCEDFIYITNSLCSLKSARNKKHKDLTEYLYIEMVQALLGFGYKLGFTDKEIEMAYYKKNAINFKRQDQGY</sequence>
<accession>A0ABR4TGZ8</accession>
<comment type="caution">
    <text evidence="1">The sequence shown here is derived from an EMBL/GenBank/DDBJ whole genome shotgun (WGS) entry which is preliminary data.</text>
</comment>
<evidence type="ECO:0008006" key="3">
    <source>
        <dbReference type="Google" id="ProtNLM"/>
    </source>
</evidence>
<dbReference type="RefSeq" id="WP_039228156.1">
    <property type="nucleotide sequence ID" value="NZ_JENX01000026.1"/>
</dbReference>
<dbReference type="Proteomes" id="UP000027937">
    <property type="component" value="Unassembled WGS sequence"/>
</dbReference>
<evidence type="ECO:0000313" key="1">
    <source>
        <dbReference type="EMBL" id="KEI18278.1"/>
    </source>
</evidence>
<dbReference type="CDD" id="cd11527">
    <property type="entry name" value="NTP-PPase_dUTPase"/>
    <property type="match status" value="1"/>
</dbReference>
<gene>
    <name evidence="1" type="ORF">Z960_03965</name>
</gene>
<reference evidence="1 2" key="1">
    <citation type="submission" date="2014-02" db="EMBL/GenBank/DDBJ databases">
        <title>Plasmidome dynamics in the species complex Clostridium novyi sensu lato converts strains of independent lineages into distinctly different pathogens.</title>
        <authorList>
            <person name="Skarin H."/>
            <person name="Segerman B."/>
        </authorList>
    </citation>
    <scope>NUCLEOTIDE SEQUENCE [LARGE SCALE GENOMIC DNA]</scope>
    <source>
        <strain evidence="1 2">NCTC 9693</strain>
    </source>
</reference>
<keyword evidence="2" id="KW-1185">Reference proteome</keyword>
<proteinExistence type="predicted"/>
<organism evidence="1 2">
    <name type="scientific">Clostridium haemolyticum NCTC 9693</name>
    <dbReference type="NCBI Taxonomy" id="1443114"/>
    <lineage>
        <taxon>Bacteria</taxon>
        <taxon>Bacillati</taxon>
        <taxon>Bacillota</taxon>
        <taxon>Clostridia</taxon>
        <taxon>Eubacteriales</taxon>
        <taxon>Clostridiaceae</taxon>
        <taxon>Clostridium</taxon>
    </lineage>
</organism>
<dbReference type="InterPro" id="IPR016947">
    <property type="entry name" value="UCP030140"/>
</dbReference>